<reference evidence="2" key="1">
    <citation type="submission" date="2021-01" db="EMBL/GenBank/DDBJ databases">
        <authorList>
            <consortium name="Genoscope - CEA"/>
            <person name="William W."/>
        </authorList>
    </citation>
    <scope>NUCLEOTIDE SEQUENCE</scope>
</reference>
<evidence type="ECO:0000313" key="2">
    <source>
        <dbReference type="EMBL" id="CAD8194485.1"/>
    </source>
</evidence>
<dbReference type="EMBL" id="CAJJDO010000034">
    <property type="protein sequence ID" value="CAD8159820.1"/>
    <property type="molecule type" value="Genomic_DNA"/>
</dbReference>
<accession>A0A8S1X1M4</accession>
<keyword evidence="3" id="KW-1185">Reference proteome</keyword>
<sequence>MYNSAIYPSQQNVRGNSYQTSNKQQFNDQYQNQRNQMMYQRLTQTQTQTQSYQVEQLQDQAQIQYYIFEDFQNLINLLYSLQTVSEYFKNDPNNEIVTLCRNKVISQLNISNLIHYDIQQNYKDPKYQQLIKREKQKVKEIISQLPYPIQNSKYLNLYYKNSLSDYIKCDQQQLEKINIAPNFNQQVVSQIFSSMQLIDRNIGQIKQQNYYPIPTKNDILAKAKQYEMLTQSKLESNFPKMQQFQSQIYDNEKQLYSTSSFERNQSWKNSPQKFQSQIIPQPKQQRYSSNQHYQYDKQKSNFIGGYKNLGNY</sequence>
<dbReference type="OrthoDB" id="310325at2759"/>
<evidence type="ECO:0000313" key="1">
    <source>
        <dbReference type="EMBL" id="CAD8159820.1"/>
    </source>
</evidence>
<dbReference type="AlphaFoldDB" id="A0A8S1X1M4"/>
<evidence type="ECO:0000313" key="3">
    <source>
        <dbReference type="Proteomes" id="UP000689195"/>
    </source>
</evidence>
<name>A0A8S1X1M4_9CILI</name>
<protein>
    <submittedName>
        <fullName evidence="2">Uncharacterized protein</fullName>
    </submittedName>
</protein>
<gene>
    <name evidence="1" type="ORF">PPENT_87.1.T0340008</name>
    <name evidence="2" type="ORF">PPENT_87.1.T1070002</name>
</gene>
<dbReference type="EMBL" id="CAJJDO010000107">
    <property type="protein sequence ID" value="CAD8194485.1"/>
    <property type="molecule type" value="Genomic_DNA"/>
</dbReference>
<dbReference type="Proteomes" id="UP000689195">
    <property type="component" value="Unassembled WGS sequence"/>
</dbReference>
<comment type="caution">
    <text evidence="2">The sequence shown here is derived from an EMBL/GenBank/DDBJ whole genome shotgun (WGS) entry which is preliminary data.</text>
</comment>
<organism evidence="2 3">
    <name type="scientific">Paramecium pentaurelia</name>
    <dbReference type="NCBI Taxonomy" id="43138"/>
    <lineage>
        <taxon>Eukaryota</taxon>
        <taxon>Sar</taxon>
        <taxon>Alveolata</taxon>
        <taxon>Ciliophora</taxon>
        <taxon>Intramacronucleata</taxon>
        <taxon>Oligohymenophorea</taxon>
        <taxon>Peniculida</taxon>
        <taxon>Parameciidae</taxon>
        <taxon>Paramecium</taxon>
    </lineage>
</organism>
<proteinExistence type="predicted"/>